<evidence type="ECO:0000313" key="3">
    <source>
        <dbReference type="Proteomes" id="UP001523216"/>
    </source>
</evidence>
<evidence type="ECO:0000256" key="1">
    <source>
        <dbReference type="SAM" id="MobiDB-lite"/>
    </source>
</evidence>
<accession>A0ABT0XUZ4</accession>
<gene>
    <name evidence="2" type="ORF">LXN57_08570</name>
</gene>
<name>A0ABT0XUZ4_9ACTN</name>
<keyword evidence="3" id="KW-1185">Reference proteome</keyword>
<sequence length="47" mass="5487">MLPDNRYGLENSVRRRLKAGLRKRTDRFAPPEWPVSRGPTPNPRRDG</sequence>
<reference evidence="2 3" key="1">
    <citation type="submission" date="2022-06" db="EMBL/GenBank/DDBJ databases">
        <title>Actinoplanes abujensis sp. nov., isolated from Nigerian arid soil.</title>
        <authorList>
            <person name="Ding P."/>
        </authorList>
    </citation>
    <scope>NUCLEOTIDE SEQUENCE [LARGE SCALE GENOMIC DNA]</scope>
    <source>
        <strain evidence="3">TRM88002</strain>
    </source>
</reference>
<evidence type="ECO:0000313" key="2">
    <source>
        <dbReference type="EMBL" id="MCM4077616.1"/>
    </source>
</evidence>
<protein>
    <submittedName>
        <fullName evidence="2">Uncharacterized protein</fullName>
    </submittedName>
</protein>
<feature type="region of interest" description="Disordered" evidence="1">
    <location>
        <begin position="20"/>
        <end position="47"/>
    </location>
</feature>
<proteinExistence type="predicted"/>
<dbReference type="RefSeq" id="WP_251797476.1">
    <property type="nucleotide sequence ID" value="NZ_JAMQOL010000010.1"/>
</dbReference>
<organism evidence="2 3">
    <name type="scientific">Paractinoplanes hotanensis</name>
    <dbReference type="NCBI Taxonomy" id="2906497"/>
    <lineage>
        <taxon>Bacteria</taxon>
        <taxon>Bacillati</taxon>
        <taxon>Actinomycetota</taxon>
        <taxon>Actinomycetes</taxon>
        <taxon>Micromonosporales</taxon>
        <taxon>Micromonosporaceae</taxon>
        <taxon>Paractinoplanes</taxon>
    </lineage>
</organism>
<dbReference type="EMBL" id="JAMQOL010000010">
    <property type="protein sequence ID" value="MCM4077616.1"/>
    <property type="molecule type" value="Genomic_DNA"/>
</dbReference>
<dbReference type="Proteomes" id="UP001523216">
    <property type="component" value="Unassembled WGS sequence"/>
</dbReference>
<comment type="caution">
    <text evidence="2">The sequence shown here is derived from an EMBL/GenBank/DDBJ whole genome shotgun (WGS) entry which is preliminary data.</text>
</comment>